<dbReference type="Gene3D" id="1.25.40.10">
    <property type="entry name" value="Tetratricopeptide repeat domain"/>
    <property type="match status" value="2"/>
</dbReference>
<dbReference type="GO" id="GO:0009279">
    <property type="term" value="C:cell outer membrane"/>
    <property type="evidence" value="ECO:0007669"/>
    <property type="project" value="TreeGrafter"/>
</dbReference>
<dbReference type="PANTHER" id="PTHR44858">
    <property type="entry name" value="TETRATRICOPEPTIDE REPEAT PROTEIN 6"/>
    <property type="match status" value="1"/>
</dbReference>
<keyword evidence="2" id="KW-0802">TPR repeat</keyword>
<dbReference type="SMART" id="SM00028">
    <property type="entry name" value="TPR"/>
    <property type="match status" value="2"/>
</dbReference>
<feature type="region of interest" description="Disordered" evidence="3">
    <location>
        <begin position="380"/>
        <end position="401"/>
    </location>
</feature>
<dbReference type="EMBL" id="JEMA01000368">
    <property type="protein sequence ID" value="KYF70920.1"/>
    <property type="molecule type" value="Genomic_DNA"/>
</dbReference>
<dbReference type="GO" id="GO:0046813">
    <property type="term" value="P:receptor-mediated virion attachment to host cell"/>
    <property type="evidence" value="ECO:0007669"/>
    <property type="project" value="TreeGrafter"/>
</dbReference>
<dbReference type="AlphaFoldDB" id="A0A150QSK0"/>
<evidence type="ECO:0000256" key="2">
    <source>
        <dbReference type="ARBA" id="ARBA00022803"/>
    </source>
</evidence>
<dbReference type="PANTHER" id="PTHR44858:SF1">
    <property type="entry name" value="UDP-N-ACETYLGLUCOSAMINE--PEPTIDE N-ACETYLGLUCOSAMINYLTRANSFERASE SPINDLY-RELATED"/>
    <property type="match status" value="1"/>
</dbReference>
<dbReference type="OrthoDB" id="5469766at2"/>
<name>A0A150QSK0_SORCE</name>
<keyword evidence="1" id="KW-0677">Repeat</keyword>
<accession>A0A150QSK0</accession>
<protein>
    <submittedName>
        <fullName evidence="4">Uncharacterized protein</fullName>
    </submittedName>
</protein>
<proteinExistence type="predicted"/>
<feature type="compositionally biased region" description="Polar residues" evidence="3">
    <location>
        <begin position="392"/>
        <end position="401"/>
    </location>
</feature>
<dbReference type="InterPro" id="IPR019734">
    <property type="entry name" value="TPR_rpt"/>
</dbReference>
<gene>
    <name evidence="4" type="ORF">BE15_41025</name>
</gene>
<evidence type="ECO:0000313" key="5">
    <source>
        <dbReference type="Proteomes" id="UP000075260"/>
    </source>
</evidence>
<dbReference type="SUPFAM" id="SSF48439">
    <property type="entry name" value="Protein prenylyltransferase"/>
    <property type="match status" value="1"/>
</dbReference>
<organism evidence="4 5">
    <name type="scientific">Sorangium cellulosum</name>
    <name type="common">Polyangium cellulosum</name>
    <dbReference type="NCBI Taxonomy" id="56"/>
    <lineage>
        <taxon>Bacteria</taxon>
        <taxon>Pseudomonadati</taxon>
        <taxon>Myxococcota</taxon>
        <taxon>Polyangia</taxon>
        <taxon>Polyangiales</taxon>
        <taxon>Polyangiaceae</taxon>
        <taxon>Sorangium</taxon>
    </lineage>
</organism>
<dbReference type="InterPro" id="IPR011990">
    <property type="entry name" value="TPR-like_helical_dom_sf"/>
</dbReference>
<dbReference type="SUPFAM" id="SSF48452">
    <property type="entry name" value="TPR-like"/>
    <property type="match status" value="1"/>
</dbReference>
<dbReference type="RefSeq" id="WP_061607310.1">
    <property type="nucleotide sequence ID" value="NZ_JEMA01000368.1"/>
</dbReference>
<evidence type="ECO:0000256" key="1">
    <source>
        <dbReference type="ARBA" id="ARBA00022737"/>
    </source>
</evidence>
<dbReference type="Proteomes" id="UP000075260">
    <property type="component" value="Unassembled WGS sequence"/>
</dbReference>
<evidence type="ECO:0000313" key="4">
    <source>
        <dbReference type="EMBL" id="KYF70920.1"/>
    </source>
</evidence>
<sequence length="401" mass="44140">MTDNHRTRPTQGANARLQKLAQDGEVRRLNGEYTKAIECFTQALAIHGGYAWAYAHRGAARAAIDDWDQSCEDFGKALDLRHDYGWAYAHWADAHRSHAIYRLGTADTLAEWREQHALIDSALAYFDEAARLSPGSAWTFAHQGAAYTYKYWLEVMPRLLPMLALDDGRAPSPAGAGAAPRGLPGPRPASAVPAARRVDAAALGLESFETACRLNPRYAWAFAFKACLLALIARELPEDEMLRKLDEARACLLNGLMLDVNRRLLVDAPVAKLMSCAGNFPLSVATGISGIEKNPGDLVSRYFIAVGLKHMNDPHANTVIEQTRKILISARRDIDLMLDGLAVLDGTKSLDSVTNLHERMTVESIALLAFDPTWRELRASRLPQADPREANPATTESQENS</sequence>
<dbReference type="InterPro" id="IPR050498">
    <property type="entry name" value="Ycf3"/>
</dbReference>
<evidence type="ECO:0000256" key="3">
    <source>
        <dbReference type="SAM" id="MobiDB-lite"/>
    </source>
</evidence>
<reference evidence="4 5" key="1">
    <citation type="submission" date="2014-02" db="EMBL/GenBank/DDBJ databases">
        <title>The small core and large imbalanced accessory genome model reveals a collaborative survival strategy of Sorangium cellulosum strains in nature.</title>
        <authorList>
            <person name="Han K."/>
            <person name="Peng R."/>
            <person name="Blom J."/>
            <person name="Li Y.-Z."/>
        </authorList>
    </citation>
    <scope>NUCLEOTIDE SEQUENCE [LARGE SCALE GENOMIC DNA]</scope>
    <source>
        <strain evidence="4 5">So0008-312</strain>
    </source>
</reference>
<comment type="caution">
    <text evidence="4">The sequence shown here is derived from an EMBL/GenBank/DDBJ whole genome shotgun (WGS) entry which is preliminary data.</text>
</comment>